<dbReference type="Gene3D" id="3.40.50.150">
    <property type="entry name" value="Vaccinia Virus protein VP39"/>
    <property type="match status" value="1"/>
</dbReference>
<proteinExistence type="predicted"/>
<keyword evidence="2" id="KW-1185">Reference proteome</keyword>
<dbReference type="GO" id="GO:0008168">
    <property type="term" value="F:methyltransferase activity"/>
    <property type="evidence" value="ECO:0007669"/>
    <property type="project" value="UniProtKB-KW"/>
</dbReference>
<sequence length="61" mass="6730">MLHEFIKNHLIVQGVLQLPASLFKSKQAAKSILILQKKGEEVIAPKQAILAELPKLSDAQL</sequence>
<evidence type="ECO:0000313" key="1">
    <source>
        <dbReference type="EMBL" id="GAE47513.1"/>
    </source>
</evidence>
<accession>W4RUH5</accession>
<dbReference type="Proteomes" id="UP000018949">
    <property type="component" value="Unassembled WGS sequence"/>
</dbReference>
<evidence type="ECO:0000313" key="2">
    <source>
        <dbReference type="Proteomes" id="UP000018949"/>
    </source>
</evidence>
<dbReference type="InterPro" id="IPR029063">
    <property type="entry name" value="SAM-dependent_MTases_sf"/>
</dbReference>
<dbReference type="AlphaFoldDB" id="W4RUH5"/>
<comment type="caution">
    <text evidence="1">The sequence shown here is derived from an EMBL/GenBank/DDBJ whole genome shotgun (WGS) entry which is preliminary data.</text>
</comment>
<protein>
    <submittedName>
        <fullName evidence="1">Adenine-specific methyltransferase</fullName>
    </submittedName>
</protein>
<name>W4RUH5_9BACI</name>
<reference evidence="1 2" key="1">
    <citation type="submission" date="2013-12" db="EMBL/GenBank/DDBJ databases">
        <title>NBRP : Genome information of microbial organism related human and environment.</title>
        <authorList>
            <person name="Hattori M."/>
            <person name="Oshima K."/>
            <person name="Inaba H."/>
            <person name="Suda W."/>
            <person name="Sakamoto M."/>
            <person name="Iino T."/>
            <person name="Kitahara M."/>
            <person name="Oshida Y."/>
            <person name="Iida T."/>
            <person name="Kudo T."/>
            <person name="Itoh T."/>
            <person name="Ahmed I."/>
            <person name="Ohkuma M."/>
        </authorList>
    </citation>
    <scope>NUCLEOTIDE SEQUENCE [LARGE SCALE GENOMIC DNA]</scope>
    <source>
        <strain evidence="1 2">JCM 21738</strain>
    </source>
</reference>
<dbReference type="GO" id="GO:0032259">
    <property type="term" value="P:methylation"/>
    <property type="evidence" value="ECO:0007669"/>
    <property type="project" value="UniProtKB-KW"/>
</dbReference>
<keyword evidence="1" id="KW-0808">Transferase</keyword>
<gene>
    <name evidence="1" type="ORF">JCM21738_4503</name>
</gene>
<organism evidence="1 2">
    <name type="scientific">Mesobacillus boroniphilus JCM 21738</name>
    <dbReference type="NCBI Taxonomy" id="1294265"/>
    <lineage>
        <taxon>Bacteria</taxon>
        <taxon>Bacillati</taxon>
        <taxon>Bacillota</taxon>
        <taxon>Bacilli</taxon>
        <taxon>Bacillales</taxon>
        <taxon>Bacillaceae</taxon>
        <taxon>Mesobacillus</taxon>
    </lineage>
</organism>
<keyword evidence="1" id="KW-0489">Methyltransferase</keyword>
<dbReference type="eggNOG" id="COG0827">
    <property type="taxonomic scope" value="Bacteria"/>
</dbReference>
<dbReference type="EMBL" id="BAUW01000080">
    <property type="protein sequence ID" value="GAE47513.1"/>
    <property type="molecule type" value="Genomic_DNA"/>
</dbReference>